<gene>
    <name evidence="2" type="ORF">AFUS01_LOCUS34340</name>
</gene>
<dbReference type="AlphaFoldDB" id="A0A8J2L262"/>
<protein>
    <recommendedName>
        <fullName evidence="1">CRAL-TRIO domain-containing protein</fullName>
    </recommendedName>
</protein>
<name>A0A8J2L262_9HEXA</name>
<dbReference type="PANTHER" id="PTHR23324:SF83">
    <property type="entry name" value="SEC14-LIKE PROTEIN 2"/>
    <property type="match status" value="1"/>
</dbReference>
<evidence type="ECO:0000259" key="1">
    <source>
        <dbReference type="PROSITE" id="PS50191"/>
    </source>
</evidence>
<organism evidence="2 3">
    <name type="scientific">Allacma fusca</name>
    <dbReference type="NCBI Taxonomy" id="39272"/>
    <lineage>
        <taxon>Eukaryota</taxon>
        <taxon>Metazoa</taxon>
        <taxon>Ecdysozoa</taxon>
        <taxon>Arthropoda</taxon>
        <taxon>Hexapoda</taxon>
        <taxon>Collembola</taxon>
        <taxon>Symphypleona</taxon>
        <taxon>Sminthuridae</taxon>
        <taxon>Allacma</taxon>
    </lineage>
</organism>
<dbReference type="PROSITE" id="PS50191">
    <property type="entry name" value="CRAL_TRIO"/>
    <property type="match status" value="1"/>
</dbReference>
<evidence type="ECO:0000313" key="2">
    <source>
        <dbReference type="EMBL" id="CAG7824167.1"/>
    </source>
</evidence>
<dbReference type="PANTHER" id="PTHR23324">
    <property type="entry name" value="SEC14 RELATED PROTEIN"/>
    <property type="match status" value="1"/>
</dbReference>
<proteinExistence type="predicted"/>
<dbReference type="InterPro" id="IPR051064">
    <property type="entry name" value="SEC14/CRAL-TRIO_domain"/>
</dbReference>
<reference evidence="2" key="1">
    <citation type="submission" date="2021-06" db="EMBL/GenBank/DDBJ databases">
        <authorList>
            <person name="Hodson N. C."/>
            <person name="Mongue J. A."/>
            <person name="Jaron S. K."/>
        </authorList>
    </citation>
    <scope>NUCLEOTIDE SEQUENCE</scope>
</reference>
<dbReference type="Proteomes" id="UP000708208">
    <property type="component" value="Unassembled WGS sequence"/>
</dbReference>
<comment type="caution">
    <text evidence="2">The sequence shown here is derived from an EMBL/GenBank/DDBJ whole genome shotgun (WGS) entry which is preliminary data.</text>
</comment>
<dbReference type="CDD" id="cd00170">
    <property type="entry name" value="SEC14"/>
    <property type="match status" value="1"/>
</dbReference>
<accession>A0A8J2L262</accession>
<dbReference type="SMART" id="SM00516">
    <property type="entry name" value="SEC14"/>
    <property type="match status" value="1"/>
</dbReference>
<dbReference type="EMBL" id="CAJVCH010531881">
    <property type="protein sequence ID" value="CAG7824167.1"/>
    <property type="molecule type" value="Genomic_DNA"/>
</dbReference>
<keyword evidence="3" id="KW-1185">Reference proteome</keyword>
<dbReference type="InterPro" id="IPR001251">
    <property type="entry name" value="CRAL-TRIO_dom"/>
</dbReference>
<evidence type="ECO:0000313" key="3">
    <source>
        <dbReference type="Proteomes" id="UP000708208"/>
    </source>
</evidence>
<dbReference type="Pfam" id="PF00650">
    <property type="entry name" value="CRAL_TRIO"/>
    <property type="match status" value="1"/>
</dbReference>
<sequence>MTHLHNSGFQTRLTLEDILESAEYKFFLKPAIRNSTQLDDQEYLNLFLELQTWEAPQYIQEGFKYSFGGYDTQNRPIWMSTIAKYPYKEALNGGDADVLERFIWKRLLWMIKSIVAKSPEENPTQQALFINNYEGFSLGQLLHGPTMAFRRKMAGKYKDIVPEILGQGVGINMNRISAWLLNLFRPFIGKSLEKVELFGKDESKWRPRLQELFGREEIPSFDEDIYDFPQTVLVM</sequence>
<dbReference type="GO" id="GO:0005737">
    <property type="term" value="C:cytoplasm"/>
    <property type="evidence" value="ECO:0007669"/>
    <property type="project" value="TreeGrafter"/>
</dbReference>
<feature type="domain" description="CRAL-TRIO" evidence="1">
    <location>
        <begin position="55"/>
        <end position="220"/>
    </location>
</feature>